<protein>
    <submittedName>
        <fullName evidence="2">Uncharacterized protein</fullName>
    </submittedName>
</protein>
<proteinExistence type="predicted"/>
<keyword evidence="1" id="KW-1185">Reference proteome</keyword>
<dbReference type="AlphaFoldDB" id="A0A914QBU3"/>
<reference evidence="2" key="1">
    <citation type="submission" date="2022-11" db="UniProtKB">
        <authorList>
            <consortium name="WormBaseParasite"/>
        </authorList>
    </citation>
    <scope>IDENTIFICATION</scope>
</reference>
<evidence type="ECO:0000313" key="1">
    <source>
        <dbReference type="Proteomes" id="UP000887578"/>
    </source>
</evidence>
<name>A0A914QBU3_9BILA</name>
<evidence type="ECO:0000313" key="2">
    <source>
        <dbReference type="WBParaSite" id="PDA_v2.g2906.t1"/>
    </source>
</evidence>
<organism evidence="1 2">
    <name type="scientific">Panagrolaimus davidi</name>
    <dbReference type="NCBI Taxonomy" id="227884"/>
    <lineage>
        <taxon>Eukaryota</taxon>
        <taxon>Metazoa</taxon>
        <taxon>Ecdysozoa</taxon>
        <taxon>Nematoda</taxon>
        <taxon>Chromadorea</taxon>
        <taxon>Rhabditida</taxon>
        <taxon>Tylenchina</taxon>
        <taxon>Panagrolaimomorpha</taxon>
        <taxon>Panagrolaimoidea</taxon>
        <taxon>Panagrolaimidae</taxon>
        <taxon>Panagrolaimus</taxon>
    </lineage>
</organism>
<sequence>MCVKTLSYKNYHLGAAFYDEETEAVNIFNDVAEDDEFTSLSNLIHEVQPAFVIASVAQDSNFIKKLRKLCNFNVPDATRQNDDSDVEEPPEQEPFDVAFGYETTQRSVAHDVPDDTDIPVFNAHLMMRNDNEQTSQKSTPSSFLKAKQLLAKDATNVNDVDDDDEENEEDKVFAILTLLPHLTFEEGEAKKRIKSLFSSETASSDLMASFRLDFDSTNMIRALGALLRYLDQQRIGVEFDEITKKTPISTFNTVTL</sequence>
<dbReference type="Proteomes" id="UP000887578">
    <property type="component" value="Unplaced"/>
</dbReference>
<accession>A0A914QBU3</accession>
<dbReference type="WBParaSite" id="PDA_v2.g2906.t1">
    <property type="protein sequence ID" value="PDA_v2.g2906.t1"/>
    <property type="gene ID" value="PDA_v2.g2906"/>
</dbReference>